<keyword evidence="2 6" id="KW-0698">rRNA processing</keyword>
<dbReference type="OrthoDB" id="9806637at2"/>
<dbReference type="PANTHER" id="PTHR11265:SF0">
    <property type="entry name" value="12S RRNA N4-METHYLCYTIDINE METHYLTRANSFERASE"/>
    <property type="match status" value="1"/>
</dbReference>
<feature type="binding site" evidence="6">
    <location>
        <position position="102"/>
    </location>
    <ligand>
        <name>S-adenosyl-L-methionine</name>
        <dbReference type="ChEBI" id="CHEBI:59789"/>
    </ligand>
</feature>
<evidence type="ECO:0000256" key="2">
    <source>
        <dbReference type="ARBA" id="ARBA00022552"/>
    </source>
</evidence>
<keyword evidence="8" id="KW-1185">Reference proteome</keyword>
<dbReference type="GO" id="GO:0071424">
    <property type="term" value="F:rRNA (cytosine-N4-)-methyltransferase activity"/>
    <property type="evidence" value="ECO:0007669"/>
    <property type="project" value="UniProtKB-UniRule"/>
</dbReference>
<dbReference type="AlphaFoldDB" id="A0A4P9K8C0"/>
<evidence type="ECO:0000313" key="8">
    <source>
        <dbReference type="Proteomes" id="UP000304864"/>
    </source>
</evidence>
<keyword evidence="5 6" id="KW-0949">S-adenosyl-L-methionine</keyword>
<dbReference type="InterPro" id="IPR023397">
    <property type="entry name" value="SAM-dep_MeTrfase_MraW_recog"/>
</dbReference>
<evidence type="ECO:0000256" key="3">
    <source>
        <dbReference type="ARBA" id="ARBA00022603"/>
    </source>
</evidence>
<dbReference type="InterPro" id="IPR002903">
    <property type="entry name" value="RsmH"/>
</dbReference>
<evidence type="ECO:0000256" key="5">
    <source>
        <dbReference type="ARBA" id="ARBA00022691"/>
    </source>
</evidence>
<accession>A0A4P9K8C0</accession>
<keyword evidence="4 6" id="KW-0808">Transferase</keyword>
<keyword evidence="6" id="KW-0963">Cytoplasm</keyword>
<dbReference type="EMBL" id="CP040602">
    <property type="protein sequence ID" value="QCU90646.1"/>
    <property type="molecule type" value="Genomic_DNA"/>
</dbReference>
<dbReference type="Gene3D" id="3.40.50.150">
    <property type="entry name" value="Vaccinia Virus protein VP39"/>
    <property type="match status" value="1"/>
</dbReference>
<comment type="function">
    <text evidence="6">Specifically methylates the N4 position of cytidine in position 1402 (C1402) of 16S rRNA.</text>
</comment>
<evidence type="ECO:0000313" key="7">
    <source>
        <dbReference type="EMBL" id="QCU90646.1"/>
    </source>
</evidence>
<dbReference type="PANTHER" id="PTHR11265">
    <property type="entry name" value="S-ADENOSYL-METHYLTRANSFERASE MRAW"/>
    <property type="match status" value="1"/>
</dbReference>
<dbReference type="PIRSF" id="PIRSF004486">
    <property type="entry name" value="MraW"/>
    <property type="match status" value="1"/>
</dbReference>
<dbReference type="NCBIfam" id="TIGR00006">
    <property type="entry name" value="16S rRNA (cytosine(1402)-N(4))-methyltransferase RsmH"/>
    <property type="match status" value="1"/>
</dbReference>
<dbReference type="GO" id="GO:0005737">
    <property type="term" value="C:cytoplasm"/>
    <property type="evidence" value="ECO:0007669"/>
    <property type="project" value="UniProtKB-SubCell"/>
</dbReference>
<evidence type="ECO:0000256" key="6">
    <source>
        <dbReference type="HAMAP-Rule" id="MF_01007"/>
    </source>
</evidence>
<sequence>MDSQQIHFSVLLQESVDALNIQPNGIYIDGTFGRGGHSRAILQQLGEGGRLIAIDQDPQAIEYAKQTIDDARFEIQYGSFENIKSYCESRGLVGKINGLLLDLGVSSPQLDEAERGFSFMREGPLDMRMNPNEGLSAKDWLKSVDEKTLKLVLQNYGEERFSGRLAREIKAASDRDELHTTTDLAELVKRVSPKTEKNKHPATRTFQAIRIAVNRELDVLKNVLESAIEVLAPEGRLAVISFHSLEDRIAKVFIRDQSRIKDLFPDSPIQIEVVEPVMKKVGKPIFPSKEECQQNPRSRSSVLRIAEKL</sequence>
<feature type="binding site" evidence="6">
    <location>
        <position position="55"/>
    </location>
    <ligand>
        <name>S-adenosyl-L-methionine</name>
        <dbReference type="ChEBI" id="CHEBI:59789"/>
    </ligand>
</feature>
<dbReference type="SUPFAM" id="SSF81799">
    <property type="entry name" value="Putative methyltransferase TM0872, insert domain"/>
    <property type="match status" value="1"/>
</dbReference>
<comment type="similarity">
    <text evidence="1 6">Belongs to the methyltransferase superfamily. RsmH family.</text>
</comment>
<feature type="binding site" evidence="6">
    <location>
        <position position="109"/>
    </location>
    <ligand>
        <name>S-adenosyl-L-methionine</name>
        <dbReference type="ChEBI" id="CHEBI:59789"/>
    </ligand>
</feature>
<organism evidence="7 8">
    <name type="scientific">Thiomicrorhabdus sediminis</name>
    <dbReference type="NCBI Taxonomy" id="2580412"/>
    <lineage>
        <taxon>Bacteria</taxon>
        <taxon>Pseudomonadati</taxon>
        <taxon>Pseudomonadota</taxon>
        <taxon>Gammaproteobacteria</taxon>
        <taxon>Thiotrichales</taxon>
        <taxon>Piscirickettsiaceae</taxon>
        <taxon>Thiomicrorhabdus</taxon>
    </lineage>
</organism>
<dbReference type="KEGG" id="thig:FE785_08365"/>
<dbReference type="HAMAP" id="MF_01007">
    <property type="entry name" value="16SrRNA_methyltr_H"/>
    <property type="match status" value="1"/>
</dbReference>
<dbReference type="InterPro" id="IPR029063">
    <property type="entry name" value="SAM-dependent_MTases_sf"/>
</dbReference>
<dbReference type="SUPFAM" id="SSF53335">
    <property type="entry name" value="S-adenosyl-L-methionine-dependent methyltransferases"/>
    <property type="match status" value="1"/>
</dbReference>
<evidence type="ECO:0000256" key="1">
    <source>
        <dbReference type="ARBA" id="ARBA00010396"/>
    </source>
</evidence>
<dbReference type="RefSeq" id="WP_138565320.1">
    <property type="nucleotide sequence ID" value="NZ_CP040602.1"/>
</dbReference>
<dbReference type="Proteomes" id="UP000304864">
    <property type="component" value="Chromosome"/>
</dbReference>
<dbReference type="GO" id="GO:0070475">
    <property type="term" value="P:rRNA base methylation"/>
    <property type="evidence" value="ECO:0007669"/>
    <property type="project" value="UniProtKB-UniRule"/>
</dbReference>
<gene>
    <name evidence="6 7" type="primary">rsmH</name>
    <name evidence="7" type="ORF">FE785_08365</name>
</gene>
<feature type="binding site" evidence="6">
    <location>
        <begin position="35"/>
        <end position="37"/>
    </location>
    <ligand>
        <name>S-adenosyl-L-methionine</name>
        <dbReference type="ChEBI" id="CHEBI:59789"/>
    </ligand>
</feature>
<keyword evidence="3 6" id="KW-0489">Methyltransferase</keyword>
<dbReference type="Gene3D" id="1.10.150.170">
    <property type="entry name" value="Putative methyltransferase TM0872, insert domain"/>
    <property type="match status" value="1"/>
</dbReference>
<evidence type="ECO:0000256" key="4">
    <source>
        <dbReference type="ARBA" id="ARBA00022679"/>
    </source>
</evidence>
<feature type="binding site" evidence="6">
    <location>
        <position position="80"/>
    </location>
    <ligand>
        <name>S-adenosyl-L-methionine</name>
        <dbReference type="ChEBI" id="CHEBI:59789"/>
    </ligand>
</feature>
<protein>
    <recommendedName>
        <fullName evidence="6">Ribosomal RNA small subunit methyltransferase H</fullName>
        <ecNumber evidence="6">2.1.1.199</ecNumber>
    </recommendedName>
    <alternativeName>
        <fullName evidence="6">16S rRNA m(4)C1402 methyltransferase</fullName>
    </alternativeName>
    <alternativeName>
        <fullName evidence="6">rRNA (cytosine-N(4)-)-methyltransferase RsmH</fullName>
    </alternativeName>
</protein>
<comment type="catalytic activity">
    <reaction evidence="6">
        <text>cytidine(1402) in 16S rRNA + S-adenosyl-L-methionine = N(4)-methylcytidine(1402) in 16S rRNA + S-adenosyl-L-homocysteine + H(+)</text>
        <dbReference type="Rhea" id="RHEA:42928"/>
        <dbReference type="Rhea" id="RHEA-COMP:10286"/>
        <dbReference type="Rhea" id="RHEA-COMP:10287"/>
        <dbReference type="ChEBI" id="CHEBI:15378"/>
        <dbReference type="ChEBI" id="CHEBI:57856"/>
        <dbReference type="ChEBI" id="CHEBI:59789"/>
        <dbReference type="ChEBI" id="CHEBI:74506"/>
        <dbReference type="ChEBI" id="CHEBI:82748"/>
        <dbReference type="EC" id="2.1.1.199"/>
    </reaction>
</comment>
<dbReference type="EC" id="2.1.1.199" evidence="6"/>
<name>A0A4P9K8C0_9GAMM</name>
<reference evidence="7 8" key="1">
    <citation type="submission" date="2019-05" db="EMBL/GenBank/DDBJ databases">
        <title>Thiomicrorhabdus sediminis sp. nov, a novel sulfur-oxidizing bacterium isolated from coastal sediment.</title>
        <authorList>
            <person name="Liu X."/>
        </authorList>
    </citation>
    <scope>NUCLEOTIDE SEQUENCE [LARGE SCALE GENOMIC DNA]</scope>
    <source>
        <strain evidence="7 8">G1</strain>
    </source>
</reference>
<dbReference type="Pfam" id="PF01795">
    <property type="entry name" value="Methyltransf_5"/>
    <property type="match status" value="1"/>
</dbReference>
<comment type="subcellular location">
    <subcellularLocation>
        <location evidence="6">Cytoplasm</location>
    </subcellularLocation>
</comment>
<proteinExistence type="inferred from homology"/>